<sequence>MAKAITIKVPNLFTIQIPPAGADGRTTALTSLRWVLGSWELAVRDTTKKGDRTREEVRDAIEEIARQLKPHLSEPEWDRFKFFLVNDDCTLDSLRGPNA</sequence>
<proteinExistence type="predicted"/>
<reference evidence="1" key="1">
    <citation type="journal article" date="2021" name="Proc. Natl. Acad. Sci. U.S.A.">
        <title>A Catalog of Tens of Thousands of Viruses from Human Metagenomes Reveals Hidden Associations with Chronic Diseases.</title>
        <authorList>
            <person name="Tisza M.J."/>
            <person name="Buck C.B."/>
        </authorList>
    </citation>
    <scope>NUCLEOTIDE SEQUENCE</scope>
    <source>
        <strain evidence="1">Ctshb19</strain>
    </source>
</reference>
<dbReference type="EMBL" id="BK016086">
    <property type="protein sequence ID" value="DAF93565.1"/>
    <property type="molecule type" value="Genomic_DNA"/>
</dbReference>
<name>A0A8S5UGG0_9CAUD</name>
<evidence type="ECO:0000313" key="1">
    <source>
        <dbReference type="EMBL" id="DAF93565.1"/>
    </source>
</evidence>
<organism evidence="1">
    <name type="scientific">Myoviridae sp. ctshb19</name>
    <dbReference type="NCBI Taxonomy" id="2825194"/>
    <lineage>
        <taxon>Viruses</taxon>
        <taxon>Duplodnaviria</taxon>
        <taxon>Heunggongvirae</taxon>
        <taxon>Uroviricota</taxon>
        <taxon>Caudoviricetes</taxon>
    </lineage>
</organism>
<protein>
    <submittedName>
        <fullName evidence="1">Uncharacterized protein</fullName>
    </submittedName>
</protein>
<accession>A0A8S5UGG0</accession>